<dbReference type="Gene3D" id="2.130.10.10">
    <property type="entry name" value="YVTN repeat-like/Quinoprotein amine dehydrogenase"/>
    <property type="match status" value="1"/>
</dbReference>
<dbReference type="EMBL" id="JBFDAA010000006">
    <property type="protein sequence ID" value="KAL1131716.1"/>
    <property type="molecule type" value="Genomic_DNA"/>
</dbReference>
<dbReference type="InterPro" id="IPR039462">
    <property type="entry name" value="Nup159/Nup146_N"/>
</dbReference>
<comment type="subcellular location">
    <subcellularLocation>
        <location evidence="1">Nucleus</location>
    </subcellularLocation>
</comment>
<protein>
    <recommendedName>
        <fullName evidence="4">Nucleoporin Nup159/Nup146 N-terminal domain-containing protein</fullName>
    </recommendedName>
</protein>
<accession>A0ABD0YKB1</accession>
<dbReference type="GO" id="GO:0005634">
    <property type="term" value="C:nucleus"/>
    <property type="evidence" value="ECO:0007669"/>
    <property type="project" value="UniProtKB-SubCell"/>
</dbReference>
<evidence type="ECO:0000259" key="4">
    <source>
        <dbReference type="Pfam" id="PF16755"/>
    </source>
</evidence>
<keyword evidence="6" id="KW-1185">Reference proteome</keyword>
<organism evidence="5 6">
    <name type="scientific">Ranatra chinensis</name>
    <dbReference type="NCBI Taxonomy" id="642074"/>
    <lineage>
        <taxon>Eukaryota</taxon>
        <taxon>Metazoa</taxon>
        <taxon>Ecdysozoa</taxon>
        <taxon>Arthropoda</taxon>
        <taxon>Hexapoda</taxon>
        <taxon>Insecta</taxon>
        <taxon>Pterygota</taxon>
        <taxon>Neoptera</taxon>
        <taxon>Paraneoptera</taxon>
        <taxon>Hemiptera</taxon>
        <taxon>Heteroptera</taxon>
        <taxon>Panheteroptera</taxon>
        <taxon>Nepomorpha</taxon>
        <taxon>Nepidae</taxon>
        <taxon>Ranatrinae</taxon>
        <taxon>Ranatra</taxon>
    </lineage>
</organism>
<evidence type="ECO:0000256" key="2">
    <source>
        <dbReference type="ARBA" id="ARBA00022448"/>
    </source>
</evidence>
<dbReference type="InterPro" id="IPR015943">
    <property type="entry name" value="WD40/YVTN_repeat-like_dom_sf"/>
</dbReference>
<comment type="caution">
    <text evidence="5">The sequence shown here is derived from an EMBL/GenBank/DDBJ whole genome shotgun (WGS) entry which is preliminary data.</text>
</comment>
<dbReference type="InterPro" id="IPR026054">
    <property type="entry name" value="Nucleoporin"/>
</dbReference>
<keyword evidence="2" id="KW-0813">Transport</keyword>
<gene>
    <name evidence="5" type="ORF">AAG570_011329</name>
</gene>
<keyword evidence="3" id="KW-0539">Nucleus</keyword>
<sequence length="420" mass="46876">MQEFQFKLQFRLRAFQREKCIDIKRPRKILCSSSKYGLTFIGCPTGVQCINTANIVSLYENQQNNRKYICDYPRRELSIGETPSHLDISSDSELLAVAITIQNCPVLYVYSVPSFGSKDILKKYELRLSNTSGVEVLDVQWNPRLQNILAAVLSDGSVIACEFKQGSYSLNTLPGNVQATCICWSPKGKQIVIGAANGTLSQYRPELKLVKSFPPPQLNNPVATVSVQWLSSFQFAAVYKDTANPSQGPVLIIVNVPKGAPINYVNYEGICFGSRSGRPEHFFIHQQEWNLLMVGCGNSMELGVLKQQGETPGWEQWCQGEANRAELPLNEDHKDVHTVGLSFDTSVTNKINIGSDKMIEPMPFVFMLSHEGVLCMFYAINMLPNVPNLCNPPQPLPDQSGLHLFSVPQVGNGLWKYYLA</sequence>
<evidence type="ECO:0000313" key="6">
    <source>
        <dbReference type="Proteomes" id="UP001558652"/>
    </source>
</evidence>
<dbReference type="AlphaFoldDB" id="A0ABD0YKB1"/>
<evidence type="ECO:0000313" key="5">
    <source>
        <dbReference type="EMBL" id="KAL1131716.1"/>
    </source>
</evidence>
<dbReference type="SUPFAM" id="SSF117289">
    <property type="entry name" value="Nucleoporin domain"/>
    <property type="match status" value="1"/>
</dbReference>
<dbReference type="Pfam" id="PF16755">
    <property type="entry name" value="Beta-prop_NUP159_NUP214"/>
    <property type="match status" value="1"/>
</dbReference>
<evidence type="ECO:0000256" key="1">
    <source>
        <dbReference type="ARBA" id="ARBA00004123"/>
    </source>
</evidence>
<dbReference type="PANTHER" id="PTHR23193:SF46">
    <property type="entry name" value="NUCLEAR PORE COMPLEX PROTEIN NUP214"/>
    <property type="match status" value="1"/>
</dbReference>
<name>A0ABD0YKB1_9HEMI</name>
<proteinExistence type="predicted"/>
<dbReference type="PANTHER" id="PTHR23193">
    <property type="entry name" value="NUCLEAR PORE COMPLEX PROTEIN NUP"/>
    <property type="match status" value="1"/>
</dbReference>
<evidence type="ECO:0000256" key="3">
    <source>
        <dbReference type="ARBA" id="ARBA00023242"/>
    </source>
</evidence>
<dbReference type="Proteomes" id="UP001558652">
    <property type="component" value="Unassembled WGS sequence"/>
</dbReference>
<feature type="domain" description="Nucleoporin Nup159/Nup146 N-terminal" evidence="4">
    <location>
        <begin position="35"/>
        <end position="374"/>
    </location>
</feature>
<reference evidence="5 6" key="1">
    <citation type="submission" date="2024-07" db="EMBL/GenBank/DDBJ databases">
        <title>Chromosome-level genome assembly of the water stick insect Ranatra chinensis (Heteroptera: Nepidae).</title>
        <authorList>
            <person name="Liu X."/>
        </authorList>
    </citation>
    <scope>NUCLEOTIDE SEQUENCE [LARGE SCALE GENOMIC DNA]</scope>
    <source>
        <strain evidence="5">Cailab_2021Rc</strain>
        <tissue evidence="5">Muscle</tissue>
    </source>
</reference>